<evidence type="ECO:0000259" key="2">
    <source>
        <dbReference type="PROSITE" id="PS50030"/>
    </source>
</evidence>
<protein>
    <recommendedName>
        <fullName evidence="2">UBA domain-containing protein</fullName>
    </recommendedName>
</protein>
<name>A0A068RX13_9FUNG</name>
<comment type="caution">
    <text evidence="3">The sequence shown here is derived from an EMBL/GenBank/DDBJ whole genome shotgun (WGS) entry which is preliminary data.</text>
</comment>
<proteinExistence type="predicted"/>
<accession>A0A068RX13</accession>
<dbReference type="SUPFAM" id="SSF46934">
    <property type="entry name" value="UBA-like"/>
    <property type="match status" value="1"/>
</dbReference>
<evidence type="ECO:0000313" key="3">
    <source>
        <dbReference type="EMBL" id="CDH54703.1"/>
    </source>
</evidence>
<reference evidence="3" key="1">
    <citation type="submission" date="2013-08" db="EMBL/GenBank/DDBJ databases">
        <title>Gene expansion shapes genome architecture in the human pathogen Lichtheimia corymbifera: an evolutionary genomics analysis in the ancient terrestrial Mucorales (Mucoromycotina).</title>
        <authorList>
            <person name="Schwartze V.U."/>
            <person name="Winter S."/>
            <person name="Shelest E."/>
            <person name="Marcet-Houben M."/>
            <person name="Horn F."/>
            <person name="Wehner S."/>
            <person name="Hoffmann K."/>
            <person name="Riege K."/>
            <person name="Sammeth M."/>
            <person name="Nowrousian M."/>
            <person name="Valiante V."/>
            <person name="Linde J."/>
            <person name="Jacobsen I.D."/>
            <person name="Marz M."/>
            <person name="Brakhage A.A."/>
            <person name="Gabaldon T."/>
            <person name="Bocker S."/>
            <person name="Voigt K."/>
        </authorList>
    </citation>
    <scope>NUCLEOTIDE SEQUENCE [LARGE SCALE GENOMIC DNA]</scope>
    <source>
        <strain evidence="3">FSU 9682</strain>
    </source>
</reference>
<dbReference type="InterPro" id="IPR015940">
    <property type="entry name" value="UBA"/>
</dbReference>
<keyword evidence="4" id="KW-1185">Reference proteome</keyword>
<dbReference type="AlphaFoldDB" id="A0A068RX13"/>
<dbReference type="EMBL" id="CBTN010000024">
    <property type="protein sequence ID" value="CDH54703.1"/>
    <property type="molecule type" value="Genomic_DNA"/>
</dbReference>
<feature type="compositionally biased region" description="Pro residues" evidence="1">
    <location>
        <begin position="44"/>
        <end position="54"/>
    </location>
</feature>
<dbReference type="VEuPathDB" id="FungiDB:LCOR_05923.1"/>
<evidence type="ECO:0000313" key="4">
    <source>
        <dbReference type="Proteomes" id="UP000027586"/>
    </source>
</evidence>
<dbReference type="Proteomes" id="UP000027586">
    <property type="component" value="Unassembled WGS sequence"/>
</dbReference>
<dbReference type="InterPro" id="IPR009060">
    <property type="entry name" value="UBA-like_sf"/>
</dbReference>
<gene>
    <name evidence="3" type="ORF">LCOR_05923.1</name>
</gene>
<dbReference type="PROSITE" id="PS50030">
    <property type="entry name" value="UBA"/>
    <property type="match status" value="1"/>
</dbReference>
<organism evidence="3 4">
    <name type="scientific">Lichtheimia corymbifera JMRC:FSU:9682</name>
    <dbReference type="NCBI Taxonomy" id="1263082"/>
    <lineage>
        <taxon>Eukaryota</taxon>
        <taxon>Fungi</taxon>
        <taxon>Fungi incertae sedis</taxon>
        <taxon>Mucoromycota</taxon>
        <taxon>Mucoromycotina</taxon>
        <taxon>Mucoromycetes</taxon>
        <taxon>Mucorales</taxon>
        <taxon>Lichtheimiaceae</taxon>
        <taxon>Lichtheimia</taxon>
    </lineage>
</organism>
<feature type="domain" description="UBA" evidence="2">
    <location>
        <begin position="1"/>
        <end position="29"/>
    </location>
</feature>
<evidence type="ECO:0000256" key="1">
    <source>
        <dbReference type="SAM" id="MobiDB-lite"/>
    </source>
</evidence>
<sequence>MGFDPEVAREALHTFRGYMSRALDFLLARQPDAPSTASSKESLPHPPAPYPPRSYQPYPTQPIHLLHYRIPIPPRNHYPYVPLLLGNPVQIAKKTKKAQNDQEQKHCVSVDV</sequence>
<feature type="region of interest" description="Disordered" evidence="1">
    <location>
        <begin position="31"/>
        <end position="56"/>
    </location>
</feature>
<dbReference type="Gene3D" id="1.10.8.10">
    <property type="entry name" value="DNA helicase RuvA subunit, C-terminal domain"/>
    <property type="match status" value="1"/>
</dbReference>